<protein>
    <submittedName>
        <fullName evidence="1">Uncharacterized conserved protein, contains GH25 family domain</fullName>
    </submittedName>
</protein>
<dbReference type="Proteomes" id="UP000184474">
    <property type="component" value="Unassembled WGS sequence"/>
</dbReference>
<keyword evidence="2" id="KW-1185">Reference proteome</keyword>
<proteinExistence type="predicted"/>
<gene>
    <name evidence="1" type="ORF">SAMN04488028_101253</name>
</gene>
<sequence length="230" mass="26070">MLVVSSTAFAHYLWIETNATGTANQEQEIKVYFGEYTYGVKEKIGEDAFERVKDFELWVVDPKGNKIPLEVTATEDYYLAKYTPKSKGTHTVIMDNANIDVIDYTKYDFGIFKTHYHGIANIQVGKKDTDTVAQNETGITVQRVASADDAVTLRVLFQGEPLAKNELTVFVADQWSKTLHTDEAGLVSFDLPWEGTQYIIETTTKEEVPGTFRGEDYQFVWNCVTYSIQN</sequence>
<dbReference type="STRING" id="156994.SAMN04488028_101253"/>
<dbReference type="InterPro" id="IPR019613">
    <property type="entry name" value="DUF4198"/>
</dbReference>
<reference evidence="2" key="1">
    <citation type="submission" date="2016-11" db="EMBL/GenBank/DDBJ databases">
        <authorList>
            <person name="Varghese N."/>
            <person name="Submissions S."/>
        </authorList>
    </citation>
    <scope>NUCLEOTIDE SEQUENCE [LARGE SCALE GENOMIC DNA]</scope>
    <source>
        <strain evidence="2">DSM 26134</strain>
    </source>
</reference>
<dbReference type="InterPro" id="IPR013783">
    <property type="entry name" value="Ig-like_fold"/>
</dbReference>
<dbReference type="AlphaFoldDB" id="A0A1M6JNA1"/>
<evidence type="ECO:0000313" key="1">
    <source>
        <dbReference type="EMBL" id="SHJ48063.1"/>
    </source>
</evidence>
<dbReference type="Gene3D" id="2.60.40.10">
    <property type="entry name" value="Immunoglobulins"/>
    <property type="match status" value="1"/>
</dbReference>
<accession>A0A1M6JNA1</accession>
<dbReference type="EMBL" id="FRAA01000001">
    <property type="protein sequence ID" value="SHJ48063.1"/>
    <property type="molecule type" value="Genomic_DNA"/>
</dbReference>
<dbReference type="Pfam" id="PF10670">
    <property type="entry name" value="DUF4198"/>
    <property type="match status" value="1"/>
</dbReference>
<organism evidence="1 2">
    <name type="scientific">Reichenbachiella agariperforans</name>
    <dbReference type="NCBI Taxonomy" id="156994"/>
    <lineage>
        <taxon>Bacteria</taxon>
        <taxon>Pseudomonadati</taxon>
        <taxon>Bacteroidota</taxon>
        <taxon>Cytophagia</taxon>
        <taxon>Cytophagales</taxon>
        <taxon>Reichenbachiellaceae</taxon>
        <taxon>Reichenbachiella</taxon>
    </lineage>
</organism>
<dbReference type="InterPro" id="IPR014756">
    <property type="entry name" value="Ig_E-set"/>
</dbReference>
<name>A0A1M6JNA1_REIAG</name>
<evidence type="ECO:0000313" key="2">
    <source>
        <dbReference type="Proteomes" id="UP000184474"/>
    </source>
</evidence>
<dbReference type="SUPFAM" id="SSF81296">
    <property type="entry name" value="E set domains"/>
    <property type="match status" value="1"/>
</dbReference>